<dbReference type="EMBL" id="SJKC01000003">
    <property type="protein sequence ID" value="TCC36523.1"/>
    <property type="molecule type" value="Genomic_DNA"/>
</dbReference>
<evidence type="ECO:0000313" key="3">
    <source>
        <dbReference type="Proteomes" id="UP000292385"/>
    </source>
</evidence>
<accession>A0A4R0IRT7</accession>
<name>A0A4R0IRT7_9ACTN</name>
<comment type="caution">
    <text evidence="2">The sequence shown here is derived from an EMBL/GenBank/DDBJ whole genome shotgun (WGS) entry which is preliminary data.</text>
</comment>
<gene>
    <name evidence="1" type="ORF">E0H58_06345</name>
    <name evidence="2" type="ORF">E0H92_22775</name>
</gene>
<sequence length="228" mass="24692">MFTPGVAKFSATWTTRLDPPSGKFTSGQLVLNSALYSAWYGTKADGTPENGISNGSKGWQGYHVVQTSKYSVPGAPYWTATYGLRNDGVMYRWSGEYGDLARYTGFASVKTMTLISQTKTYDTFLANTRGGALYTIRVARDPKVLPVVKKVRTSTWQTFEGLVAQKCGTQSTLLTAIDKETGSAYLYAVGHANGASTVIKGLGKVPGTFTDPVDHLRTDETIPPLFGE</sequence>
<evidence type="ECO:0000313" key="2">
    <source>
        <dbReference type="EMBL" id="TCC36523.1"/>
    </source>
</evidence>
<evidence type="ECO:0000313" key="4">
    <source>
        <dbReference type="Proteomes" id="UP000294225"/>
    </source>
</evidence>
<keyword evidence="3" id="KW-1185">Reference proteome</keyword>
<dbReference type="Proteomes" id="UP000294225">
    <property type="component" value="Unassembled WGS sequence"/>
</dbReference>
<dbReference type="AlphaFoldDB" id="A0A4R0IRT7"/>
<dbReference type="Proteomes" id="UP000292385">
    <property type="component" value="Unassembled WGS sequence"/>
</dbReference>
<dbReference type="EMBL" id="SJJY01000001">
    <property type="protein sequence ID" value="TCC28298.1"/>
    <property type="molecule type" value="Genomic_DNA"/>
</dbReference>
<evidence type="ECO:0000313" key="1">
    <source>
        <dbReference type="EMBL" id="TCC28298.1"/>
    </source>
</evidence>
<proteinExistence type="predicted"/>
<protein>
    <submittedName>
        <fullName evidence="2">Uncharacterized protein</fullName>
    </submittedName>
</protein>
<organism evidence="2 4">
    <name type="scientific">Kribbella speibonae</name>
    <dbReference type="NCBI Taxonomy" id="1572660"/>
    <lineage>
        <taxon>Bacteria</taxon>
        <taxon>Bacillati</taxon>
        <taxon>Actinomycetota</taxon>
        <taxon>Actinomycetes</taxon>
        <taxon>Propionibacteriales</taxon>
        <taxon>Kribbellaceae</taxon>
        <taxon>Kribbella</taxon>
    </lineage>
</organism>
<reference evidence="3 4" key="1">
    <citation type="submission" date="2019-02" db="EMBL/GenBank/DDBJ databases">
        <title>Kribbella capetownensis sp. nov. and Kribbella speibonae sp. nov., isolated from soil.</title>
        <authorList>
            <person name="Curtis S.M."/>
            <person name="Norton I."/>
            <person name="Everest G.J."/>
            <person name="Meyers P.R."/>
        </authorList>
    </citation>
    <scope>NUCLEOTIDE SEQUENCE [LARGE SCALE GENOMIC DNA]</scope>
    <source>
        <strain evidence="1 3">SK5</strain>
        <strain evidence="2 4">YM55</strain>
    </source>
</reference>